<evidence type="ECO:0000256" key="1">
    <source>
        <dbReference type="SAM" id="MobiDB-lite"/>
    </source>
</evidence>
<dbReference type="InterPro" id="IPR005036">
    <property type="entry name" value="CBM21_dom"/>
</dbReference>
<accession>A0A9C6X6G0</accession>
<feature type="compositionally biased region" description="Low complexity" evidence="1">
    <location>
        <begin position="53"/>
        <end position="74"/>
    </location>
</feature>
<feature type="domain" description="CBM21" evidence="2">
    <location>
        <begin position="621"/>
        <end position="731"/>
    </location>
</feature>
<dbReference type="PANTHER" id="PTHR12307">
    <property type="entry name" value="PROTEIN PHOSPHATASE 1 REGULATORY SUBUNIT"/>
    <property type="match status" value="1"/>
</dbReference>
<dbReference type="GO" id="GO:2001069">
    <property type="term" value="F:glycogen binding"/>
    <property type="evidence" value="ECO:0007669"/>
    <property type="project" value="TreeGrafter"/>
</dbReference>
<feature type="compositionally biased region" description="Basic and acidic residues" evidence="1">
    <location>
        <begin position="447"/>
        <end position="463"/>
    </location>
</feature>
<dbReference type="KEGG" id="foc:113206429"/>
<feature type="compositionally biased region" description="Acidic residues" evidence="1">
    <location>
        <begin position="485"/>
        <end position="500"/>
    </location>
</feature>
<keyword evidence="3" id="KW-1185">Reference proteome</keyword>
<feature type="region of interest" description="Disordered" evidence="1">
    <location>
        <begin position="18"/>
        <end position="106"/>
    </location>
</feature>
<evidence type="ECO:0000313" key="3">
    <source>
        <dbReference type="Proteomes" id="UP000504606"/>
    </source>
</evidence>
<dbReference type="InterPro" id="IPR050782">
    <property type="entry name" value="PP1_regulatory_subunit_3"/>
</dbReference>
<dbReference type="GO" id="GO:0000164">
    <property type="term" value="C:protein phosphatase type 1 complex"/>
    <property type="evidence" value="ECO:0007669"/>
    <property type="project" value="TreeGrafter"/>
</dbReference>
<dbReference type="GO" id="GO:0005979">
    <property type="term" value="P:regulation of glycogen biosynthetic process"/>
    <property type="evidence" value="ECO:0007669"/>
    <property type="project" value="TreeGrafter"/>
</dbReference>
<proteinExistence type="predicted"/>
<dbReference type="OrthoDB" id="8942186at2759"/>
<dbReference type="GeneID" id="113206429"/>
<feature type="compositionally biased region" description="Low complexity" evidence="1">
    <location>
        <begin position="18"/>
        <end position="27"/>
    </location>
</feature>
<feature type="compositionally biased region" description="Low complexity" evidence="1">
    <location>
        <begin position="172"/>
        <end position="188"/>
    </location>
</feature>
<feature type="region of interest" description="Disordered" evidence="1">
    <location>
        <begin position="129"/>
        <end position="325"/>
    </location>
</feature>
<dbReference type="GO" id="GO:0008157">
    <property type="term" value="F:protein phosphatase 1 binding"/>
    <property type="evidence" value="ECO:0007669"/>
    <property type="project" value="TreeGrafter"/>
</dbReference>
<dbReference type="RefSeq" id="XP_052130024.1">
    <property type="nucleotide sequence ID" value="XM_052274064.1"/>
</dbReference>
<evidence type="ECO:0000259" key="2">
    <source>
        <dbReference type="PROSITE" id="PS51159"/>
    </source>
</evidence>
<organism evidence="3 4">
    <name type="scientific">Frankliniella occidentalis</name>
    <name type="common">Western flower thrips</name>
    <name type="synonym">Euthrips occidentalis</name>
    <dbReference type="NCBI Taxonomy" id="133901"/>
    <lineage>
        <taxon>Eukaryota</taxon>
        <taxon>Metazoa</taxon>
        <taxon>Ecdysozoa</taxon>
        <taxon>Arthropoda</taxon>
        <taxon>Hexapoda</taxon>
        <taxon>Insecta</taxon>
        <taxon>Pterygota</taxon>
        <taxon>Neoptera</taxon>
        <taxon>Paraneoptera</taxon>
        <taxon>Thysanoptera</taxon>
        <taxon>Terebrantia</taxon>
        <taxon>Thripoidea</taxon>
        <taxon>Thripidae</taxon>
        <taxon>Frankliniella</taxon>
    </lineage>
</organism>
<protein>
    <submittedName>
        <fullName evidence="4">Glycogen-binding subunit 76A</fullName>
    </submittedName>
</protein>
<dbReference type="InterPro" id="IPR038175">
    <property type="entry name" value="CBM21_dom_sf"/>
</dbReference>
<feature type="compositionally biased region" description="Basic and acidic residues" evidence="1">
    <location>
        <begin position="424"/>
        <end position="434"/>
    </location>
</feature>
<feature type="compositionally biased region" description="Polar residues" evidence="1">
    <location>
        <begin position="217"/>
        <end position="227"/>
    </location>
</feature>
<reference evidence="4" key="1">
    <citation type="journal article" date="2018" name="Proc. Natl. Acad. Sci. U.S.A.">
        <title>Phylogenomics and the evolution of hemipteroid insects.</title>
        <authorList>
            <person name="Johnson K.P."/>
            <person name="Dietrich C.H."/>
            <person name="Friedrich F."/>
            <person name="Beutel R.G."/>
            <person name="Wipfler B."/>
            <person name="Peters R.S."/>
            <person name="Allen J.M."/>
            <person name="Petersen M."/>
            <person name="Donath A."/>
            <person name="Walden K.K."/>
            <person name="Kozlov A.M."/>
            <person name="Podsiadlowski L."/>
            <person name="Mayer C."/>
            <person name="Meusemann K."/>
            <person name="Vasilikopoulos A."/>
            <person name="Waterhouse R.M."/>
            <person name="Cameron S.L."/>
            <person name="Weirauch C."/>
            <person name="Swanson D.R."/>
            <person name="Percy D.M."/>
            <person name="Hardy N.B."/>
            <person name="Terry I."/>
            <person name="Liu S."/>
            <person name="Zhou X."/>
            <person name="Misof B."/>
            <person name="Robertson H.M."/>
            <person name="Yoshizawa K."/>
        </authorList>
    </citation>
    <scope>NUCLEOTIDE SEQUENCE</scope>
    <source>
        <tissue evidence="4">Whole organism</tissue>
    </source>
</reference>
<feature type="compositionally biased region" description="Polar residues" evidence="1">
    <location>
        <begin position="190"/>
        <end position="200"/>
    </location>
</feature>
<dbReference type="AlphaFoldDB" id="A0A9C6X6G0"/>
<feature type="compositionally biased region" description="Basic and acidic residues" evidence="1">
    <location>
        <begin position="472"/>
        <end position="484"/>
    </location>
</feature>
<name>A0A9C6X6G0_FRAOC</name>
<dbReference type="PROSITE" id="PS51159">
    <property type="entry name" value="CBM21"/>
    <property type="match status" value="1"/>
</dbReference>
<dbReference type="PANTHER" id="PTHR12307:SF36">
    <property type="entry name" value="GLYCOGEN-BINDING SUBUNIT 76A"/>
    <property type="match status" value="1"/>
</dbReference>
<dbReference type="Gene3D" id="2.60.40.2440">
    <property type="entry name" value="Carbohydrate binding type-21 domain"/>
    <property type="match status" value="1"/>
</dbReference>
<evidence type="ECO:0000313" key="4">
    <source>
        <dbReference type="RefSeq" id="XP_052130024.1"/>
    </source>
</evidence>
<dbReference type="CTD" id="40102"/>
<feature type="compositionally biased region" description="Acidic residues" evidence="1">
    <location>
        <begin position="300"/>
        <end position="310"/>
    </location>
</feature>
<feature type="compositionally biased region" description="Basic residues" evidence="1">
    <location>
        <begin position="272"/>
        <end position="286"/>
    </location>
</feature>
<reference evidence="4" key="2">
    <citation type="submission" date="2025-08" db="UniProtKB">
        <authorList>
            <consortium name="RefSeq"/>
        </authorList>
    </citation>
    <scope>IDENTIFICATION</scope>
    <source>
        <tissue evidence="4">Whole organism</tissue>
    </source>
</reference>
<feature type="region of interest" description="Disordered" evidence="1">
    <location>
        <begin position="422"/>
        <end position="524"/>
    </location>
</feature>
<sequence length="760" mass="82018">MPSEDTCTCCGCEPAQEQQQQQSNGQQPRSLSNGQQWPKGPAPRAQANGKSHGNGPTNGSSNGLTTNGLTNANGKRQNGPTGARAQSPGRTEMTTEQRPSSCGLVEAGAVMGCRVGGVGRTEAFARSLHHKLRSLGGSQGSATPPPARPDSPEDMDESWSSVPSGAEARRTLSSSSVDSSSDLFYDLDCQSPQEEVTSQELAVMMAGSANRDDLLQNGPQSPQSDCSSDYFDTDGYDQDQGSPTEPPMSPPQSEDHNGAANGLSNGVTANGKSKKRPWARVQHKFKAGTPEAMSEVSQLDLDEAEDDEEVERPRTRRGTGPSLAKLNFAKSSQAILQEGLIEQLKQGHDIPAELKNGLCPCPASSDAEVAVPVAGSRGLAAMKQAAKALEALETPDSSSTPSDAKDIARDLAELRLNGFCGEPEECKATPEDFQSHNGNHVDSQGLDDSKQHEDRANHHHSEDRLEDGEVLNGHHEEHTDGDKDAENEEEEEDKEEEEEDPRPRIRRCSSLKTGKTPPGTPGRKKIVRFADVLGLDLADVRTFLDEIPKVPTSAYNDLQDVDPQADMIVAGVDSCLPSGQLSLAFHALLATPAADSFGVRPHVTRVLVPLFQQPGGMADFLERVRDRQVCLENAVVADAALLSIAGQVRVRNLDFHKTVHIRYTLDGWRNFADLQATYVPNSCDGFSDKFTFTLFAGHTMSVGQRLEMAVRFQCKGFQYWDSNNGANYCFQCLPPSGAPPPIQAVPTLNSPHDDGWKFLF</sequence>
<dbReference type="Proteomes" id="UP000504606">
    <property type="component" value="Unplaced"/>
</dbReference>
<feature type="compositionally biased region" description="Polar residues" evidence="1">
    <location>
        <begin position="88"/>
        <end position="100"/>
    </location>
</feature>
<gene>
    <name evidence="4" type="primary">LOC113206429</name>
</gene>
<dbReference type="Pfam" id="PF03370">
    <property type="entry name" value="CBM_21"/>
    <property type="match status" value="1"/>
</dbReference>
<feature type="compositionally biased region" description="Polar residues" evidence="1">
    <location>
        <begin position="262"/>
        <end position="271"/>
    </location>
</feature>